<feature type="compositionally biased region" description="Pro residues" evidence="2">
    <location>
        <begin position="54"/>
        <end position="67"/>
    </location>
</feature>
<dbReference type="Proteomes" id="UP001332243">
    <property type="component" value="Unassembled WGS sequence"/>
</dbReference>
<comment type="caution">
    <text evidence="5">The sequence shown here is derived from an EMBL/GenBank/DDBJ whole genome shotgun (WGS) entry which is preliminary data.</text>
</comment>
<feature type="transmembrane region" description="Helical" evidence="3">
    <location>
        <begin position="148"/>
        <end position="174"/>
    </location>
</feature>
<feature type="region of interest" description="Disordered" evidence="2">
    <location>
        <begin position="1"/>
        <end position="139"/>
    </location>
</feature>
<keyword evidence="3" id="KW-1133">Transmembrane helix</keyword>
<accession>A0ABU7RX89</accession>
<evidence type="ECO:0000313" key="5">
    <source>
        <dbReference type="EMBL" id="MEE6261124.1"/>
    </source>
</evidence>
<feature type="compositionally biased region" description="Polar residues" evidence="2">
    <location>
        <begin position="81"/>
        <end position="90"/>
    </location>
</feature>
<sequence>MTRPDQPGDDPHQPGAGSAGSSGGEEPTTAYPTGPGTEEPTEAGTRPWDWAIDPAPPEGPDQEPMPDPTAGRSVDAPDWSTPETPASTPPLSGYPHPVSWSPHAAEQAHPSTAEPGSGPAAGSAGSGTEAETPSGPVPEFARPADRRWWFILGIVAALLSCCCVAAAVIALAWGPELYSGLRGRDRQLVGLDQPARDGDLEFRVRQIRCGLAEVGDPLIRDLAAGQFCVVGLVIRNLGAGPTVFDDSLQIAYGPTGQRFGVDRRAGLLANADQATFLGELNPGNRVTGAIVYDIPADSRIVRLRLRHSVSSPGVHVRAA</sequence>
<organism evidence="5 6">
    <name type="scientific">Plantactinospora sonchi</name>
    <dbReference type="NCBI Taxonomy" id="1544735"/>
    <lineage>
        <taxon>Bacteria</taxon>
        <taxon>Bacillati</taxon>
        <taxon>Actinomycetota</taxon>
        <taxon>Actinomycetes</taxon>
        <taxon>Micromonosporales</taxon>
        <taxon>Micromonosporaceae</taxon>
        <taxon>Plantactinospora</taxon>
    </lineage>
</organism>
<dbReference type="EMBL" id="JAZGQK010000018">
    <property type="protein sequence ID" value="MEE6261124.1"/>
    <property type="molecule type" value="Genomic_DNA"/>
</dbReference>
<keyword evidence="6" id="KW-1185">Reference proteome</keyword>
<evidence type="ECO:0000256" key="2">
    <source>
        <dbReference type="SAM" id="MobiDB-lite"/>
    </source>
</evidence>
<reference evidence="5 6" key="1">
    <citation type="submission" date="2024-01" db="EMBL/GenBank/DDBJ databases">
        <title>Genome insights into Plantactinospora sonchi sp. nov.</title>
        <authorList>
            <person name="Wang L."/>
        </authorList>
    </citation>
    <scope>NUCLEOTIDE SEQUENCE [LARGE SCALE GENOMIC DNA]</scope>
    <source>
        <strain evidence="5 6">NEAU-QY2</strain>
    </source>
</reference>
<evidence type="ECO:0000256" key="1">
    <source>
        <dbReference type="ARBA" id="ARBA00022729"/>
    </source>
</evidence>
<gene>
    <name evidence="5" type="ORF">V1633_21830</name>
</gene>
<keyword evidence="1" id="KW-0732">Signal</keyword>
<feature type="domain" description="DUF4352" evidence="4">
    <location>
        <begin position="190"/>
        <end position="309"/>
    </location>
</feature>
<evidence type="ECO:0000313" key="6">
    <source>
        <dbReference type="Proteomes" id="UP001332243"/>
    </source>
</evidence>
<dbReference type="InterPro" id="IPR029051">
    <property type="entry name" value="DUF4352"/>
</dbReference>
<dbReference type="Gene3D" id="2.60.40.1240">
    <property type="match status" value="1"/>
</dbReference>
<evidence type="ECO:0000256" key="3">
    <source>
        <dbReference type="SAM" id="Phobius"/>
    </source>
</evidence>
<protein>
    <submittedName>
        <fullName evidence="5">DUF4352 domain-containing protein</fullName>
    </submittedName>
</protein>
<dbReference type="InterPro" id="IPR029050">
    <property type="entry name" value="Immunoprotect_excell_Ig-like"/>
</dbReference>
<keyword evidence="3" id="KW-0812">Transmembrane</keyword>
<feature type="compositionally biased region" description="Low complexity" evidence="2">
    <location>
        <begin position="110"/>
        <end position="132"/>
    </location>
</feature>
<evidence type="ECO:0000259" key="4">
    <source>
        <dbReference type="Pfam" id="PF11611"/>
    </source>
</evidence>
<dbReference type="RefSeq" id="WP_331216239.1">
    <property type="nucleotide sequence ID" value="NZ_JAZGQK010000018.1"/>
</dbReference>
<keyword evidence="3" id="KW-0472">Membrane</keyword>
<dbReference type="Pfam" id="PF11611">
    <property type="entry name" value="DUF4352"/>
    <property type="match status" value="1"/>
</dbReference>
<name>A0ABU7RX89_9ACTN</name>
<proteinExistence type="predicted"/>